<evidence type="ECO:0008006" key="9">
    <source>
        <dbReference type="Google" id="ProtNLM"/>
    </source>
</evidence>
<reference evidence="7 8" key="1">
    <citation type="journal article" date="2017" name="Nat. Ecol. Evol.">
        <title>Scallop genome provides insights into evolution of bilaterian karyotype and development.</title>
        <authorList>
            <person name="Wang S."/>
            <person name="Zhang J."/>
            <person name="Jiao W."/>
            <person name="Li J."/>
            <person name="Xun X."/>
            <person name="Sun Y."/>
            <person name="Guo X."/>
            <person name="Huan P."/>
            <person name="Dong B."/>
            <person name="Zhang L."/>
            <person name="Hu X."/>
            <person name="Sun X."/>
            <person name="Wang J."/>
            <person name="Zhao C."/>
            <person name="Wang Y."/>
            <person name="Wang D."/>
            <person name="Huang X."/>
            <person name="Wang R."/>
            <person name="Lv J."/>
            <person name="Li Y."/>
            <person name="Zhang Z."/>
            <person name="Liu B."/>
            <person name="Lu W."/>
            <person name="Hui Y."/>
            <person name="Liang J."/>
            <person name="Zhou Z."/>
            <person name="Hou R."/>
            <person name="Li X."/>
            <person name="Liu Y."/>
            <person name="Li H."/>
            <person name="Ning X."/>
            <person name="Lin Y."/>
            <person name="Zhao L."/>
            <person name="Xing Q."/>
            <person name="Dou J."/>
            <person name="Li Y."/>
            <person name="Mao J."/>
            <person name="Guo H."/>
            <person name="Dou H."/>
            <person name="Li T."/>
            <person name="Mu C."/>
            <person name="Jiang W."/>
            <person name="Fu Q."/>
            <person name="Fu X."/>
            <person name="Miao Y."/>
            <person name="Liu J."/>
            <person name="Yu Q."/>
            <person name="Li R."/>
            <person name="Liao H."/>
            <person name="Li X."/>
            <person name="Kong Y."/>
            <person name="Jiang Z."/>
            <person name="Chourrout D."/>
            <person name="Li R."/>
            <person name="Bao Z."/>
        </authorList>
    </citation>
    <scope>NUCLEOTIDE SEQUENCE [LARGE SCALE GENOMIC DNA]</scope>
    <source>
        <strain evidence="7 8">PY_sf001</strain>
    </source>
</reference>
<evidence type="ECO:0000256" key="2">
    <source>
        <dbReference type="ARBA" id="ARBA00023157"/>
    </source>
</evidence>
<dbReference type="Proteomes" id="UP000242188">
    <property type="component" value="Unassembled WGS sequence"/>
</dbReference>
<dbReference type="PROSITE" id="PS50923">
    <property type="entry name" value="SUSHI"/>
    <property type="match status" value="1"/>
</dbReference>
<dbReference type="EMBL" id="NEDP02004226">
    <property type="protein sequence ID" value="OWF46245.1"/>
    <property type="molecule type" value="Genomic_DNA"/>
</dbReference>
<dbReference type="Gene3D" id="3.10.100.10">
    <property type="entry name" value="Mannose-Binding Protein A, subunit A"/>
    <property type="match status" value="1"/>
</dbReference>
<dbReference type="Pfam" id="PF00059">
    <property type="entry name" value="Lectin_C"/>
    <property type="match status" value="1"/>
</dbReference>
<dbReference type="InterPro" id="IPR001304">
    <property type="entry name" value="C-type_lectin-like"/>
</dbReference>
<keyword evidence="3" id="KW-0768">Sushi</keyword>
<keyword evidence="1 4" id="KW-0732">Signal</keyword>
<proteinExistence type="predicted"/>
<dbReference type="OrthoDB" id="441660at2759"/>
<comment type="caution">
    <text evidence="3">Lacks conserved residue(s) required for the propagation of feature annotation.</text>
</comment>
<dbReference type="InterPro" id="IPR000436">
    <property type="entry name" value="Sushi_SCR_CCP_dom"/>
</dbReference>
<feature type="domain" description="Sushi" evidence="6">
    <location>
        <begin position="137"/>
        <end position="200"/>
    </location>
</feature>
<dbReference type="SUPFAM" id="SSF57414">
    <property type="entry name" value="Hairpin loop containing domain-like"/>
    <property type="match status" value="1"/>
</dbReference>
<feature type="chain" id="PRO_5013233529" description="C-type lectin domain-containing protein" evidence="4">
    <location>
        <begin position="25"/>
        <end position="320"/>
    </location>
</feature>
<feature type="disulfide bond" evidence="3">
    <location>
        <begin position="139"/>
        <end position="182"/>
    </location>
</feature>
<feature type="domain" description="C-type lectin" evidence="5">
    <location>
        <begin position="206"/>
        <end position="318"/>
    </location>
</feature>
<evidence type="ECO:0000256" key="4">
    <source>
        <dbReference type="SAM" id="SignalP"/>
    </source>
</evidence>
<dbReference type="SUPFAM" id="SSF56436">
    <property type="entry name" value="C-type lectin-like"/>
    <property type="match status" value="1"/>
</dbReference>
<evidence type="ECO:0000313" key="7">
    <source>
        <dbReference type="EMBL" id="OWF46245.1"/>
    </source>
</evidence>
<dbReference type="AlphaFoldDB" id="A0A210QBY6"/>
<dbReference type="SMART" id="SM00034">
    <property type="entry name" value="CLECT"/>
    <property type="match status" value="1"/>
</dbReference>
<evidence type="ECO:0000313" key="8">
    <source>
        <dbReference type="Proteomes" id="UP000242188"/>
    </source>
</evidence>
<keyword evidence="8" id="KW-1185">Reference proteome</keyword>
<dbReference type="InterPro" id="IPR016186">
    <property type="entry name" value="C-type_lectin-like/link_sf"/>
</dbReference>
<keyword evidence="2 3" id="KW-1015">Disulfide bond</keyword>
<evidence type="ECO:0000259" key="6">
    <source>
        <dbReference type="PROSITE" id="PS50923"/>
    </source>
</evidence>
<protein>
    <recommendedName>
        <fullName evidence="9">C-type lectin domain-containing protein</fullName>
    </recommendedName>
</protein>
<comment type="caution">
    <text evidence="7">The sequence shown here is derived from an EMBL/GenBank/DDBJ whole genome shotgun (WGS) entry which is preliminary data.</text>
</comment>
<evidence type="ECO:0000256" key="3">
    <source>
        <dbReference type="PROSITE-ProRule" id="PRU00302"/>
    </source>
</evidence>
<dbReference type="CDD" id="cd00037">
    <property type="entry name" value="CLECT"/>
    <property type="match status" value="1"/>
</dbReference>
<evidence type="ECO:0000259" key="5">
    <source>
        <dbReference type="PROSITE" id="PS50041"/>
    </source>
</evidence>
<sequence length="320" mass="35141">MLVRGIIALTMPALVLLSASVSDGDVMYVNSVKYVQGFRLQTGVFRVLANSSYIGCVRECLLRQHCRAITYYRTYYICHLGSQSGVLERVDDNKTLSSHPTDWNPPKSIVGNCSEKPCAVGQRCTELSSGSIVCINTECSDPPEITSSTTSGLRPIGITISYESVANSSYSPIISGNPNITCKADTTWTSLDFTVTLCPSNFQIVGGAYCIMLVTSQTMTPADGDQYCQTEGARLVWMTSVEKYDAIIAIIQTGRYFLAGTDVDVEGTWKLPNGELMTWLHSRAEVIDTDNDDCLTYDHSLGKLRDLPCSYTEFIICEIV</sequence>
<organism evidence="7 8">
    <name type="scientific">Mizuhopecten yessoensis</name>
    <name type="common">Japanese scallop</name>
    <name type="synonym">Patinopecten yessoensis</name>
    <dbReference type="NCBI Taxonomy" id="6573"/>
    <lineage>
        <taxon>Eukaryota</taxon>
        <taxon>Metazoa</taxon>
        <taxon>Spiralia</taxon>
        <taxon>Lophotrochozoa</taxon>
        <taxon>Mollusca</taxon>
        <taxon>Bivalvia</taxon>
        <taxon>Autobranchia</taxon>
        <taxon>Pteriomorphia</taxon>
        <taxon>Pectinida</taxon>
        <taxon>Pectinoidea</taxon>
        <taxon>Pectinidae</taxon>
        <taxon>Mizuhopecten</taxon>
    </lineage>
</organism>
<accession>A0A210QBY6</accession>
<dbReference type="InterPro" id="IPR016187">
    <property type="entry name" value="CTDL_fold"/>
</dbReference>
<name>A0A210QBY6_MIZYE</name>
<gene>
    <name evidence="7" type="ORF">KP79_PYT15465</name>
</gene>
<evidence type="ECO:0000256" key="1">
    <source>
        <dbReference type="ARBA" id="ARBA00022729"/>
    </source>
</evidence>
<feature type="signal peptide" evidence="4">
    <location>
        <begin position="1"/>
        <end position="24"/>
    </location>
</feature>
<dbReference type="PROSITE" id="PS50041">
    <property type="entry name" value="C_TYPE_LECTIN_2"/>
    <property type="match status" value="1"/>
</dbReference>